<dbReference type="Pfam" id="PF00591">
    <property type="entry name" value="Glycos_transf_3"/>
    <property type="match status" value="1"/>
</dbReference>
<comment type="similarity">
    <text evidence="1">Belongs to the thymidine/pyrimidine-nucleoside phosphorylase family.</text>
</comment>
<dbReference type="GO" id="GO:0005829">
    <property type="term" value="C:cytosol"/>
    <property type="evidence" value="ECO:0007669"/>
    <property type="project" value="TreeGrafter"/>
</dbReference>
<evidence type="ECO:0000256" key="2">
    <source>
        <dbReference type="ARBA" id="ARBA00011738"/>
    </source>
</evidence>
<dbReference type="NCBIfam" id="NF004490">
    <property type="entry name" value="PRK05820.1"/>
    <property type="match status" value="1"/>
</dbReference>
<dbReference type="PANTHER" id="PTHR10515">
    <property type="entry name" value="THYMIDINE PHOSPHORYLASE"/>
    <property type="match status" value="1"/>
</dbReference>
<dbReference type="InterPro" id="IPR018090">
    <property type="entry name" value="Pyrmidine_PPas_bac/euk"/>
</dbReference>
<dbReference type="PIRSF" id="PIRSF000478">
    <property type="entry name" value="TP_PyNP"/>
    <property type="match status" value="1"/>
</dbReference>
<dbReference type="GeneID" id="89529890"/>
<dbReference type="InterPro" id="IPR017459">
    <property type="entry name" value="Glycosyl_Trfase_fam3_N_dom"/>
</dbReference>
<dbReference type="GO" id="GO:0004645">
    <property type="term" value="F:1,4-alpha-oligoglucan phosphorylase activity"/>
    <property type="evidence" value="ECO:0007669"/>
    <property type="project" value="InterPro"/>
</dbReference>
<comment type="subunit">
    <text evidence="2">Homodimer.</text>
</comment>
<keyword evidence="4" id="KW-0808">Transferase</keyword>
<name>A0A4R3ZQ85_9ACTN</name>
<dbReference type="PANTHER" id="PTHR10515:SF0">
    <property type="entry name" value="THYMIDINE PHOSPHORYLASE"/>
    <property type="match status" value="1"/>
</dbReference>
<evidence type="ECO:0000256" key="3">
    <source>
        <dbReference type="ARBA" id="ARBA00022676"/>
    </source>
</evidence>
<dbReference type="EMBL" id="SMCX01000031">
    <property type="protein sequence ID" value="TCW20576.1"/>
    <property type="molecule type" value="Genomic_DNA"/>
</dbReference>
<reference evidence="6 7" key="1">
    <citation type="submission" date="2019-03" db="EMBL/GenBank/DDBJ databases">
        <title>Root nodule microbial communities of legume samples collected from USA, Mexico and Botswana.</title>
        <authorList>
            <person name="Hirsch A."/>
        </authorList>
    </citation>
    <scope>NUCLEOTIDE SEQUENCE [LARGE SCALE GENOMIC DNA]</scope>
    <source>
        <strain evidence="6 7">55</strain>
    </source>
</reference>
<proteinExistence type="inferred from homology"/>
<dbReference type="SUPFAM" id="SSF47648">
    <property type="entry name" value="Nucleoside phosphorylase/phosphoribosyltransferase N-terminal domain"/>
    <property type="match status" value="1"/>
</dbReference>
<dbReference type="GO" id="GO:0009032">
    <property type="term" value="F:thymidine phosphorylase activity"/>
    <property type="evidence" value="ECO:0007669"/>
    <property type="project" value="TreeGrafter"/>
</dbReference>
<dbReference type="Pfam" id="PF02885">
    <property type="entry name" value="Glycos_trans_3N"/>
    <property type="match status" value="1"/>
</dbReference>
<feature type="domain" description="Pyrimidine nucleoside phosphorylase C-terminal" evidence="5">
    <location>
        <begin position="349"/>
        <end position="422"/>
    </location>
</feature>
<dbReference type="InterPro" id="IPR036320">
    <property type="entry name" value="Glycosyl_Trfase_fam3_N_dom_sf"/>
</dbReference>
<dbReference type="InterPro" id="IPR035902">
    <property type="entry name" value="Nuc_phospho_transferase"/>
</dbReference>
<dbReference type="SUPFAM" id="SSF54680">
    <property type="entry name" value="Pyrimidine nucleoside phosphorylase C-terminal domain"/>
    <property type="match status" value="1"/>
</dbReference>
<keyword evidence="3" id="KW-0328">Glycosyltransferase</keyword>
<accession>A0A4R3ZQ85</accession>
<dbReference type="GO" id="GO:0006206">
    <property type="term" value="P:pyrimidine nucleobase metabolic process"/>
    <property type="evidence" value="ECO:0007669"/>
    <property type="project" value="InterPro"/>
</dbReference>
<gene>
    <name evidence="6" type="ORF">EDD19_13124</name>
</gene>
<dbReference type="SUPFAM" id="SSF52418">
    <property type="entry name" value="Nucleoside phosphorylase/phosphoribosyltransferase catalytic domain"/>
    <property type="match status" value="1"/>
</dbReference>
<evidence type="ECO:0000256" key="1">
    <source>
        <dbReference type="ARBA" id="ARBA00006915"/>
    </source>
</evidence>
<dbReference type="RefSeq" id="WP_131886458.1">
    <property type="nucleotide sequence ID" value="NZ_CP143053.1"/>
</dbReference>
<sequence>MSARVGPARRHDAVRIIEAKRDGRELDDDEVDWIVDGFTRGVVAPEQMSALAMAIYFRGMTDREISRWTSAMVRSGTRLDLSTVPRGGAVVPTVDKHSTGGVGDAITLVLTPLLATWDVAVPQLSGRGLGHTGGTLDKLESIPGWRADLDAAAMRDVLGRTGAVICAAGSDLAPADRALYALRDVTGTVPSIPMLAASIMSKKIAEGTGALVLDVKYGSGAFRPDPADARELARVMVEIGTAAGVRTSALVTANHTPLGRAVGNALEVAECLEILGGGGPEDMIDLTCALAREALAAVGIDDADPRARLSDGRAMDSYRAMIAAQGGDPDAPLPQAAHVEQVRASAAGRVRWDALGVGRASWLSGAGRSRPGEAVDHAAGVLLHRVEGETVRAGDVVATVHTGDADRLPGALAELTGALDIGAGEPGSDRGPAGAVLERLRGW</sequence>
<evidence type="ECO:0000313" key="6">
    <source>
        <dbReference type="EMBL" id="TCW20576.1"/>
    </source>
</evidence>
<evidence type="ECO:0000313" key="7">
    <source>
        <dbReference type="Proteomes" id="UP000295805"/>
    </source>
</evidence>
<organism evidence="6 7">
    <name type="scientific">Dietzia cinnamea</name>
    <dbReference type="NCBI Taxonomy" id="321318"/>
    <lineage>
        <taxon>Bacteria</taxon>
        <taxon>Bacillati</taxon>
        <taxon>Actinomycetota</taxon>
        <taxon>Actinomycetes</taxon>
        <taxon>Mycobacteriales</taxon>
        <taxon>Dietziaceae</taxon>
        <taxon>Dietzia</taxon>
    </lineage>
</organism>
<dbReference type="SMART" id="SM00941">
    <property type="entry name" value="PYNP_C"/>
    <property type="match status" value="1"/>
</dbReference>
<protein>
    <submittedName>
        <fullName evidence="6">Thymidine phosphorylase</fullName>
    </submittedName>
</protein>
<dbReference type="InterPro" id="IPR000053">
    <property type="entry name" value="Thymidine/pyrmidine_PPase"/>
</dbReference>
<dbReference type="InterPro" id="IPR013102">
    <property type="entry name" value="PYNP_C"/>
</dbReference>
<dbReference type="NCBIfam" id="TIGR02644">
    <property type="entry name" value="Y_phosphoryl"/>
    <property type="match status" value="1"/>
</dbReference>
<dbReference type="InterPro" id="IPR036566">
    <property type="entry name" value="PYNP-like_C_sf"/>
</dbReference>
<dbReference type="AlphaFoldDB" id="A0A4R3ZQ85"/>
<dbReference type="InterPro" id="IPR017872">
    <property type="entry name" value="Pyrmidine_PPase_CS"/>
</dbReference>
<dbReference type="InterPro" id="IPR000312">
    <property type="entry name" value="Glycosyl_Trfase_fam3"/>
</dbReference>
<dbReference type="Gene3D" id="1.20.970.10">
    <property type="entry name" value="Transferase, Pyrimidine Nucleoside Phosphorylase, Chain C"/>
    <property type="match status" value="1"/>
</dbReference>
<dbReference type="Gene3D" id="3.40.1030.10">
    <property type="entry name" value="Nucleoside phosphorylase/phosphoribosyltransferase catalytic domain"/>
    <property type="match status" value="1"/>
</dbReference>
<evidence type="ECO:0000256" key="4">
    <source>
        <dbReference type="ARBA" id="ARBA00022679"/>
    </source>
</evidence>
<dbReference type="Pfam" id="PF07831">
    <property type="entry name" value="PYNP_C"/>
    <property type="match status" value="1"/>
</dbReference>
<dbReference type="FunFam" id="3.40.1030.10:FF:000003">
    <property type="entry name" value="Pyrimidine-nucleoside phosphorylase"/>
    <property type="match status" value="1"/>
</dbReference>
<dbReference type="GO" id="GO:0006213">
    <property type="term" value="P:pyrimidine nucleoside metabolic process"/>
    <property type="evidence" value="ECO:0007669"/>
    <property type="project" value="InterPro"/>
</dbReference>
<comment type="caution">
    <text evidence="6">The sequence shown here is derived from an EMBL/GenBank/DDBJ whole genome shotgun (WGS) entry which is preliminary data.</text>
</comment>
<dbReference type="Gene3D" id="3.90.1170.30">
    <property type="entry name" value="Pyrimidine nucleoside phosphorylase-like, C-terminal domain"/>
    <property type="match status" value="1"/>
</dbReference>
<dbReference type="PROSITE" id="PS00647">
    <property type="entry name" value="THYMID_PHOSPHORYLASE"/>
    <property type="match status" value="1"/>
</dbReference>
<dbReference type="Proteomes" id="UP000295805">
    <property type="component" value="Unassembled WGS sequence"/>
</dbReference>
<evidence type="ECO:0000259" key="5">
    <source>
        <dbReference type="SMART" id="SM00941"/>
    </source>
</evidence>